<keyword evidence="1" id="KW-1133">Transmembrane helix</keyword>
<dbReference type="EMBL" id="CP013290">
    <property type="protein sequence ID" value="APH02491.1"/>
    <property type="molecule type" value="Genomic_DNA"/>
</dbReference>
<evidence type="ECO:0000313" key="5">
    <source>
        <dbReference type="Proteomes" id="UP000593998"/>
    </source>
</evidence>
<evidence type="ECO:0008006" key="6">
    <source>
        <dbReference type="Google" id="ProtNLM"/>
    </source>
</evidence>
<keyword evidence="1" id="KW-0472">Membrane</keyword>
<sequence>MSTDAPPRSTKGARLTLVVLGLCLLAIALMYVRGGRTSLGVVIAGGLPVLVAVAVVAALVPWRHRTGWRATLLAIILVSQAPLLDHAVPDGADVDPGVPTIRLATLNTMHSGPSDASLVDLAEDVDVLALQEWNPDRTDGLTEALGPRWRLATDERDDYIGAHVTVWVRTAWRVDAEEPLPGE</sequence>
<reference evidence="2 4" key="1">
    <citation type="submission" date="2015-11" db="EMBL/GenBank/DDBJ databases">
        <authorList>
            <person name="Zhang Y."/>
            <person name="Guo Z."/>
        </authorList>
    </citation>
    <scope>NUCLEOTIDE SEQUENCE [LARGE SCALE GENOMIC DNA]</scope>
    <source>
        <strain evidence="2 4">YFY001</strain>
    </source>
</reference>
<evidence type="ECO:0000313" key="2">
    <source>
        <dbReference type="EMBL" id="APH02491.1"/>
    </source>
</evidence>
<keyword evidence="1" id="KW-0812">Transmembrane</keyword>
<evidence type="ECO:0000313" key="4">
    <source>
        <dbReference type="Proteomes" id="UP000182938"/>
    </source>
</evidence>
<accession>A0A1L3MJI6</accession>
<reference evidence="3 5" key="2">
    <citation type="submission" date="2020-10" db="EMBL/GenBank/DDBJ databases">
        <title>Janibacter indicus TT2 genome sequence.</title>
        <authorList>
            <person name="Lee K."/>
            <person name="Ganzorig M."/>
        </authorList>
    </citation>
    <scope>NUCLEOTIDE SEQUENCE [LARGE SCALE GENOMIC DNA]</scope>
    <source>
        <strain evidence="3 5">TT2</strain>
    </source>
</reference>
<organism evidence="2 4">
    <name type="scientific">Janibacter indicus</name>
    <dbReference type="NCBI Taxonomy" id="857417"/>
    <lineage>
        <taxon>Bacteria</taxon>
        <taxon>Bacillati</taxon>
        <taxon>Actinomycetota</taxon>
        <taxon>Actinomycetes</taxon>
        <taxon>Micrococcales</taxon>
        <taxon>Intrasporangiaceae</taxon>
        <taxon>Janibacter</taxon>
    </lineage>
</organism>
<dbReference type="Proteomes" id="UP000593998">
    <property type="component" value="Chromosome"/>
</dbReference>
<protein>
    <recommendedName>
        <fullName evidence="6">Endonuclease/exonuclease/phosphatase domain-containing protein</fullName>
    </recommendedName>
</protein>
<dbReference type="EMBL" id="CP062789">
    <property type="protein sequence ID" value="QOK22483.1"/>
    <property type="molecule type" value="Genomic_DNA"/>
</dbReference>
<gene>
    <name evidence="2" type="ORF">ASJ30_13920</name>
    <name evidence="3" type="ORF">IGS73_15655</name>
</gene>
<name>A0A1L3MJI6_9MICO</name>
<dbReference type="RefSeq" id="WP_072625632.1">
    <property type="nucleotide sequence ID" value="NZ_CP013290.1"/>
</dbReference>
<evidence type="ECO:0000256" key="1">
    <source>
        <dbReference type="SAM" id="Phobius"/>
    </source>
</evidence>
<evidence type="ECO:0000313" key="3">
    <source>
        <dbReference type="EMBL" id="QOK22483.1"/>
    </source>
</evidence>
<feature type="transmembrane region" description="Helical" evidence="1">
    <location>
        <begin position="38"/>
        <end position="60"/>
    </location>
</feature>
<dbReference type="KEGG" id="jte:ASJ30_13920"/>
<feature type="transmembrane region" description="Helical" evidence="1">
    <location>
        <begin position="12"/>
        <end position="32"/>
    </location>
</feature>
<dbReference type="AlphaFoldDB" id="A0A1L3MJI6"/>
<proteinExistence type="predicted"/>
<dbReference type="Proteomes" id="UP000182938">
    <property type="component" value="Chromosome"/>
</dbReference>
<keyword evidence="4" id="KW-1185">Reference proteome</keyword>